<comment type="similarity">
    <text evidence="2 11">Belongs to the TCP-1 chaperonin family.</text>
</comment>
<evidence type="ECO:0000256" key="11">
    <source>
        <dbReference type="RuleBase" id="RU004187"/>
    </source>
</evidence>
<organism evidence="12">
    <name type="scientific">Phallusia mammillata</name>
    <dbReference type="NCBI Taxonomy" id="59560"/>
    <lineage>
        <taxon>Eukaryota</taxon>
        <taxon>Metazoa</taxon>
        <taxon>Chordata</taxon>
        <taxon>Tunicata</taxon>
        <taxon>Ascidiacea</taxon>
        <taxon>Phlebobranchia</taxon>
        <taxon>Ascidiidae</taxon>
        <taxon>Phallusia</taxon>
    </lineage>
</organism>
<comment type="function">
    <text evidence="9">Component of the chaperonin-containing T-complex (TRiC), a molecular chaperone complex that assists the folding of actin, tubulin and other proteins upon ATP hydrolysis. The TRiC complex mediates the folding of WRAP53/TCAB1, thereby regulating telomere maintenance. As part of the TRiC complex may play a role in the assembly of BBSome, a complex involved in ciliogenesis regulating transports vesicles to the cilia.</text>
</comment>
<dbReference type="FunFam" id="3.50.7.10:FF:000002">
    <property type="entry name" value="T-complex protein 1 subunit beta"/>
    <property type="match status" value="1"/>
</dbReference>
<dbReference type="Pfam" id="PF00118">
    <property type="entry name" value="Cpn60_TCP1"/>
    <property type="match status" value="1"/>
</dbReference>
<name>A0A6F9D8J9_9ASCI</name>
<dbReference type="SUPFAM" id="SSF48592">
    <property type="entry name" value="GroEL equatorial domain-like"/>
    <property type="match status" value="1"/>
</dbReference>
<dbReference type="InterPro" id="IPR002423">
    <property type="entry name" value="Cpn60/GroEL/TCP-1"/>
</dbReference>
<evidence type="ECO:0000256" key="10">
    <source>
        <dbReference type="ARBA" id="ARBA00093565"/>
    </source>
</evidence>
<dbReference type="AlphaFoldDB" id="A0A6F9D8J9"/>
<dbReference type="NCBIfam" id="TIGR02341">
    <property type="entry name" value="chap_CCT_beta"/>
    <property type="match status" value="1"/>
</dbReference>
<dbReference type="PROSITE" id="PS00995">
    <property type="entry name" value="TCP1_3"/>
    <property type="match status" value="1"/>
</dbReference>
<dbReference type="InterPro" id="IPR002194">
    <property type="entry name" value="Chaperonin_TCP-1_CS"/>
</dbReference>
<proteinExistence type="evidence at transcript level"/>
<dbReference type="GO" id="GO:0051082">
    <property type="term" value="F:unfolded protein binding"/>
    <property type="evidence" value="ECO:0007669"/>
    <property type="project" value="InterPro"/>
</dbReference>
<dbReference type="InterPro" id="IPR027409">
    <property type="entry name" value="GroEL-like_apical_dom_sf"/>
</dbReference>
<dbReference type="FunFam" id="3.30.260.10:FF:000025">
    <property type="entry name" value="Chaperonin containing TCP1 subunit 2"/>
    <property type="match status" value="1"/>
</dbReference>
<evidence type="ECO:0000256" key="9">
    <source>
        <dbReference type="ARBA" id="ARBA00093360"/>
    </source>
</evidence>
<dbReference type="SUPFAM" id="SSF54849">
    <property type="entry name" value="GroEL-intermediate domain like"/>
    <property type="match status" value="1"/>
</dbReference>
<dbReference type="Gene3D" id="3.30.260.10">
    <property type="entry name" value="TCP-1-like chaperonin intermediate domain"/>
    <property type="match status" value="1"/>
</dbReference>
<dbReference type="InterPro" id="IPR027413">
    <property type="entry name" value="GROEL-like_equatorial_sf"/>
</dbReference>
<evidence type="ECO:0000256" key="8">
    <source>
        <dbReference type="ARBA" id="ARBA00033237"/>
    </source>
</evidence>
<dbReference type="FunFam" id="1.10.560.10:FF:000017">
    <property type="entry name" value="T-complex protein 1 subunit eta"/>
    <property type="match status" value="1"/>
</dbReference>
<dbReference type="InterPro" id="IPR027410">
    <property type="entry name" value="TCP-1-like_intermed_sf"/>
</dbReference>
<comment type="subunit">
    <text evidence="10">Component of the chaperonin-containing T-complex (TRiC), a hexadecamer composed of two identical back-to-back stacked rings enclosing a protein folding chamber. Each ring is made up of eight different subunits: TCP1/CCT1, CCT2, CCT3, CCT4, CCT5, CCT6A/CCT6, CCT7, CCT8. Interacts with PACRG. Interacts with FLCN. Interacts with DLEC1. Interacts with SVEP1.</text>
</comment>
<comment type="subcellular location">
    <subcellularLocation>
        <location evidence="1">Cytoplasm</location>
    </subcellularLocation>
</comment>
<dbReference type="GO" id="GO:0140662">
    <property type="term" value="F:ATP-dependent protein folding chaperone"/>
    <property type="evidence" value="ECO:0007669"/>
    <property type="project" value="InterPro"/>
</dbReference>
<dbReference type="PANTHER" id="PTHR11353">
    <property type="entry name" value="CHAPERONIN"/>
    <property type="match status" value="1"/>
</dbReference>
<dbReference type="GO" id="GO:0005524">
    <property type="term" value="F:ATP binding"/>
    <property type="evidence" value="ECO:0007669"/>
    <property type="project" value="UniProtKB-KW"/>
</dbReference>
<keyword evidence="7 11" id="KW-0143">Chaperone</keyword>
<keyword evidence="6 11" id="KW-0067">ATP-binding</keyword>
<accession>A0A6F9D8J9</accession>
<gene>
    <name evidence="12" type="primary">Cct2</name>
</gene>
<dbReference type="Gene3D" id="3.50.7.10">
    <property type="entry name" value="GroEL"/>
    <property type="match status" value="1"/>
</dbReference>
<dbReference type="EMBL" id="LR783729">
    <property type="protein sequence ID" value="CAB3228961.1"/>
    <property type="molecule type" value="mRNA"/>
</dbReference>
<evidence type="ECO:0000313" key="12">
    <source>
        <dbReference type="EMBL" id="CAB3228961.1"/>
    </source>
</evidence>
<keyword evidence="4" id="KW-0963">Cytoplasm</keyword>
<sequence>MMSLNPVSIYSQGAEEERAEIARMSSFVGAIAIGDLVKSTLGPKGMDKILMSPGQGPSSEPGITVTNDGATILKSVGVDNPAAKVLVDLAKVQDDEVGDGTTSVTVLAAELLREAEKLIAQKFHPQTIVRGWRMAVAAAKKALDDAAIDNGNNEELFKQDLMNVARTTLSSKLLTQHKDFFAKMAVDAILRLKGSGNLEAIQIIKKLGGTMTDSCLDEGFLLDKKIGMNQPKRLENAKIMIANTSMDTDKIKIFGSRVRVDGTAKVAEIELAEKTKMKEKCEKILSHGINCFINRQLIYNYPEQLFADANVMAIEHADFEGVERLALVLGGEICSTFDRPDLVTLGHCDLIEEVMIGEDKLIKFSGVARAEACTIILRGATKQILDEAERSLHDALCVLQRTVAETRTVQGGGCCEALMANAVHISAMKTPGKESVAMESFGKALLQIPVTIADNAGFDSAELVSQLRAAHAEGKNSFGLDMEEGEIACMKSLGITESYQVKRQVLLSAAEAAEMILRVDNIIRSAPRKRRPDHPH</sequence>
<evidence type="ECO:0000256" key="5">
    <source>
        <dbReference type="ARBA" id="ARBA00022741"/>
    </source>
</evidence>
<dbReference type="InterPro" id="IPR012716">
    <property type="entry name" value="Chap_CCT_beta"/>
</dbReference>
<dbReference type="PRINTS" id="PR00304">
    <property type="entry name" value="TCOMPLEXTCP1"/>
</dbReference>
<evidence type="ECO:0000256" key="3">
    <source>
        <dbReference type="ARBA" id="ARBA00018961"/>
    </source>
</evidence>
<dbReference type="GO" id="GO:0016887">
    <property type="term" value="F:ATP hydrolysis activity"/>
    <property type="evidence" value="ECO:0007669"/>
    <property type="project" value="InterPro"/>
</dbReference>
<dbReference type="CDD" id="cd03336">
    <property type="entry name" value="TCP1_beta"/>
    <property type="match status" value="1"/>
</dbReference>
<evidence type="ECO:0000256" key="1">
    <source>
        <dbReference type="ARBA" id="ARBA00004496"/>
    </source>
</evidence>
<dbReference type="Gene3D" id="1.10.560.10">
    <property type="entry name" value="GroEL-like equatorial domain"/>
    <property type="match status" value="1"/>
</dbReference>
<protein>
    <recommendedName>
        <fullName evidence="3">T-complex protein 1 subunit beta</fullName>
    </recommendedName>
    <alternativeName>
        <fullName evidence="8">CCT-beta</fullName>
    </alternativeName>
</protein>
<dbReference type="PROSITE" id="PS00750">
    <property type="entry name" value="TCP1_1"/>
    <property type="match status" value="1"/>
</dbReference>
<dbReference type="GO" id="GO:0005832">
    <property type="term" value="C:chaperonin-containing T-complex"/>
    <property type="evidence" value="ECO:0007669"/>
    <property type="project" value="InterPro"/>
</dbReference>
<dbReference type="SUPFAM" id="SSF52029">
    <property type="entry name" value="GroEL apical domain-like"/>
    <property type="match status" value="1"/>
</dbReference>
<evidence type="ECO:0000256" key="2">
    <source>
        <dbReference type="ARBA" id="ARBA00008020"/>
    </source>
</evidence>
<evidence type="ECO:0000256" key="7">
    <source>
        <dbReference type="ARBA" id="ARBA00023186"/>
    </source>
</evidence>
<keyword evidence="5 11" id="KW-0547">Nucleotide-binding</keyword>
<evidence type="ECO:0000256" key="4">
    <source>
        <dbReference type="ARBA" id="ARBA00022490"/>
    </source>
</evidence>
<dbReference type="PROSITE" id="PS00751">
    <property type="entry name" value="TCP1_2"/>
    <property type="match status" value="1"/>
</dbReference>
<reference evidence="12" key="1">
    <citation type="submission" date="2020-04" db="EMBL/GenBank/DDBJ databases">
        <authorList>
            <person name="Neveu A P."/>
        </authorList>
    </citation>
    <scope>NUCLEOTIDE SEQUENCE</scope>
    <source>
        <tissue evidence="12">Whole embryo</tissue>
    </source>
</reference>
<dbReference type="InterPro" id="IPR017998">
    <property type="entry name" value="Chaperone_TCP-1"/>
</dbReference>
<evidence type="ECO:0000256" key="6">
    <source>
        <dbReference type="ARBA" id="ARBA00022840"/>
    </source>
</evidence>